<evidence type="ECO:0000256" key="3">
    <source>
        <dbReference type="ARBA" id="ARBA00023002"/>
    </source>
</evidence>
<dbReference type="PANTHER" id="PTHR43639:SF1">
    <property type="entry name" value="SHORT-CHAIN DEHYDROGENASE_REDUCTASE FAMILY PROTEIN"/>
    <property type="match status" value="1"/>
</dbReference>
<reference evidence="4" key="1">
    <citation type="journal article" date="2023" name="Mol. Phylogenet. Evol.">
        <title>Genome-scale phylogeny and comparative genomics of the fungal order Sordariales.</title>
        <authorList>
            <person name="Hensen N."/>
            <person name="Bonometti L."/>
            <person name="Westerberg I."/>
            <person name="Brannstrom I.O."/>
            <person name="Guillou S."/>
            <person name="Cros-Aarteil S."/>
            <person name="Calhoun S."/>
            <person name="Haridas S."/>
            <person name="Kuo A."/>
            <person name="Mondo S."/>
            <person name="Pangilinan J."/>
            <person name="Riley R."/>
            <person name="LaButti K."/>
            <person name="Andreopoulos B."/>
            <person name="Lipzen A."/>
            <person name="Chen C."/>
            <person name="Yan M."/>
            <person name="Daum C."/>
            <person name="Ng V."/>
            <person name="Clum A."/>
            <person name="Steindorff A."/>
            <person name="Ohm R.A."/>
            <person name="Martin F."/>
            <person name="Silar P."/>
            <person name="Natvig D.O."/>
            <person name="Lalanne C."/>
            <person name="Gautier V."/>
            <person name="Ament-Velasquez S.L."/>
            <person name="Kruys A."/>
            <person name="Hutchinson M.I."/>
            <person name="Powell A.J."/>
            <person name="Barry K."/>
            <person name="Miller A.N."/>
            <person name="Grigoriev I.V."/>
            <person name="Debuchy R."/>
            <person name="Gladieux P."/>
            <person name="Hiltunen Thoren M."/>
            <person name="Johannesson H."/>
        </authorList>
    </citation>
    <scope>NUCLEOTIDE SEQUENCE</scope>
    <source>
        <strain evidence="4">PSN293</strain>
    </source>
</reference>
<evidence type="ECO:0000313" key="5">
    <source>
        <dbReference type="Proteomes" id="UP001301769"/>
    </source>
</evidence>
<dbReference type="AlphaFoldDB" id="A0AAN6Y7Q5"/>
<reference evidence="4" key="2">
    <citation type="submission" date="2023-05" db="EMBL/GenBank/DDBJ databases">
        <authorList>
            <consortium name="Lawrence Berkeley National Laboratory"/>
            <person name="Steindorff A."/>
            <person name="Hensen N."/>
            <person name="Bonometti L."/>
            <person name="Westerberg I."/>
            <person name="Brannstrom I.O."/>
            <person name="Guillou S."/>
            <person name="Cros-Aarteil S."/>
            <person name="Calhoun S."/>
            <person name="Haridas S."/>
            <person name="Kuo A."/>
            <person name="Mondo S."/>
            <person name="Pangilinan J."/>
            <person name="Riley R."/>
            <person name="Labutti K."/>
            <person name="Andreopoulos B."/>
            <person name="Lipzen A."/>
            <person name="Chen C."/>
            <person name="Yanf M."/>
            <person name="Daum C."/>
            <person name="Ng V."/>
            <person name="Clum A."/>
            <person name="Ohm R."/>
            <person name="Martin F."/>
            <person name="Silar P."/>
            <person name="Natvig D."/>
            <person name="Lalanne C."/>
            <person name="Gautier V."/>
            <person name="Ament-Velasquez S.L."/>
            <person name="Kruys A."/>
            <person name="Hutchinson M.I."/>
            <person name="Powell A.J."/>
            <person name="Barry K."/>
            <person name="Miller A.N."/>
            <person name="Grigoriev I.V."/>
            <person name="Debuchy R."/>
            <person name="Gladieux P."/>
            <person name="Thoren M.H."/>
            <person name="Johannesson H."/>
        </authorList>
    </citation>
    <scope>NUCLEOTIDE SEQUENCE</scope>
    <source>
        <strain evidence="4">PSN293</strain>
    </source>
</reference>
<dbReference type="InterPro" id="IPR002347">
    <property type="entry name" value="SDR_fam"/>
</dbReference>
<evidence type="ECO:0000256" key="1">
    <source>
        <dbReference type="ARBA" id="ARBA00006484"/>
    </source>
</evidence>
<dbReference type="PRINTS" id="PR00081">
    <property type="entry name" value="GDHRDH"/>
</dbReference>
<dbReference type="SUPFAM" id="SSF51735">
    <property type="entry name" value="NAD(P)-binding Rossmann-fold domains"/>
    <property type="match status" value="1"/>
</dbReference>
<accession>A0AAN6Y7Q5</accession>
<comment type="similarity">
    <text evidence="1">Belongs to the short-chain dehydrogenases/reductases (SDR) family.</text>
</comment>
<keyword evidence="3" id="KW-0560">Oxidoreductase</keyword>
<dbReference type="Pfam" id="PF13561">
    <property type="entry name" value="adh_short_C2"/>
    <property type="match status" value="1"/>
</dbReference>
<evidence type="ECO:0000313" key="4">
    <source>
        <dbReference type="EMBL" id="KAK4213450.1"/>
    </source>
</evidence>
<keyword evidence="5" id="KW-1185">Reference proteome</keyword>
<dbReference type="Gene3D" id="3.40.50.720">
    <property type="entry name" value="NAD(P)-binding Rossmann-like Domain"/>
    <property type="match status" value="1"/>
</dbReference>
<dbReference type="PANTHER" id="PTHR43639">
    <property type="entry name" value="OXIDOREDUCTASE, SHORT-CHAIN DEHYDROGENASE/REDUCTASE FAMILY (AFU_ORTHOLOGUE AFUA_5G02870)"/>
    <property type="match status" value="1"/>
</dbReference>
<protein>
    <submittedName>
        <fullName evidence="4">Uncharacterized protein</fullName>
    </submittedName>
</protein>
<gene>
    <name evidence="4" type="ORF">QBC37DRAFT_463829</name>
</gene>
<evidence type="ECO:0000256" key="2">
    <source>
        <dbReference type="ARBA" id="ARBA00022857"/>
    </source>
</evidence>
<dbReference type="Proteomes" id="UP001301769">
    <property type="component" value="Unassembled WGS sequence"/>
</dbReference>
<dbReference type="FunFam" id="3.40.50.720:FF:000084">
    <property type="entry name" value="Short-chain dehydrogenase reductase"/>
    <property type="match status" value="1"/>
</dbReference>
<organism evidence="4 5">
    <name type="scientific">Rhypophila decipiens</name>
    <dbReference type="NCBI Taxonomy" id="261697"/>
    <lineage>
        <taxon>Eukaryota</taxon>
        <taxon>Fungi</taxon>
        <taxon>Dikarya</taxon>
        <taxon>Ascomycota</taxon>
        <taxon>Pezizomycotina</taxon>
        <taxon>Sordariomycetes</taxon>
        <taxon>Sordariomycetidae</taxon>
        <taxon>Sordariales</taxon>
        <taxon>Naviculisporaceae</taxon>
        <taxon>Rhypophila</taxon>
    </lineage>
</organism>
<keyword evidence="2" id="KW-0521">NADP</keyword>
<dbReference type="GO" id="GO:0016491">
    <property type="term" value="F:oxidoreductase activity"/>
    <property type="evidence" value="ECO:0007669"/>
    <property type="project" value="UniProtKB-KW"/>
</dbReference>
<name>A0AAN6Y7Q5_9PEZI</name>
<sequence length="267" mass="27521">MAPDTLSSAGKVAIITGSGRENGIGAAIALALARNGASVVINYVSESSAPRAVKVADKAKDLGAKAVVIQADASTQEGATKLVQETLAGFQTDKIDILVNNAGHGAAQGKTFNGLTADEVQSAFVLNTLSTLYVIQAAAKYMRRGGRIVNIGSIVSRMRNLPGVSIYGASKAAQEYLTGAIATELGPNTGITVNTVAPGPIAETDAGSWFPNNDVKHVAFQRMEAETRLGKLAGNVDDVADAVLLLVSDHARWITGQYIAVSGGVTE</sequence>
<comment type="caution">
    <text evidence="4">The sequence shown here is derived from an EMBL/GenBank/DDBJ whole genome shotgun (WGS) entry which is preliminary data.</text>
</comment>
<proteinExistence type="inferred from homology"/>
<dbReference type="EMBL" id="MU858108">
    <property type="protein sequence ID" value="KAK4213450.1"/>
    <property type="molecule type" value="Genomic_DNA"/>
</dbReference>
<dbReference type="PRINTS" id="PR00080">
    <property type="entry name" value="SDRFAMILY"/>
</dbReference>
<dbReference type="InterPro" id="IPR036291">
    <property type="entry name" value="NAD(P)-bd_dom_sf"/>
</dbReference>